<keyword evidence="3 6" id="KW-0812">Transmembrane</keyword>
<keyword evidence="8" id="KW-1185">Reference proteome</keyword>
<keyword evidence="5 6" id="KW-0472">Membrane</keyword>
<dbReference type="EMBL" id="JAKKOR010000002">
    <property type="protein sequence ID" value="MCF8587438.1"/>
    <property type="molecule type" value="Genomic_DNA"/>
</dbReference>
<evidence type="ECO:0000256" key="5">
    <source>
        <dbReference type="ARBA" id="ARBA00023136"/>
    </source>
</evidence>
<dbReference type="PANTHER" id="PTHR30086">
    <property type="entry name" value="ARGININE EXPORTER PROTEIN ARGO"/>
    <property type="match status" value="1"/>
</dbReference>
<evidence type="ECO:0000313" key="8">
    <source>
        <dbReference type="Proteomes" id="UP001200110"/>
    </source>
</evidence>
<comment type="subcellular location">
    <subcellularLocation>
        <location evidence="1">Cell membrane</location>
        <topology evidence="1">Multi-pass membrane protein</topology>
    </subcellularLocation>
</comment>
<evidence type="ECO:0000256" key="3">
    <source>
        <dbReference type="ARBA" id="ARBA00022692"/>
    </source>
</evidence>
<name>A0ABS9IPG0_9ACTN</name>
<keyword evidence="2" id="KW-1003">Cell membrane</keyword>
<dbReference type="PANTHER" id="PTHR30086:SF20">
    <property type="entry name" value="ARGININE EXPORTER PROTEIN ARGO-RELATED"/>
    <property type="match status" value="1"/>
</dbReference>
<protein>
    <submittedName>
        <fullName evidence="7">LysE/ArgO family amino acid transporter</fullName>
    </submittedName>
</protein>
<reference evidence="7 8" key="1">
    <citation type="submission" date="2022-01" db="EMBL/GenBank/DDBJ databases">
        <authorList>
            <person name="Huang Y."/>
        </authorList>
    </citation>
    <scope>NUCLEOTIDE SEQUENCE [LARGE SCALE GENOMIC DNA]</scope>
    <source>
        <strain evidence="7 8">HY366</strain>
    </source>
</reference>
<evidence type="ECO:0000256" key="4">
    <source>
        <dbReference type="ARBA" id="ARBA00022989"/>
    </source>
</evidence>
<dbReference type="RefSeq" id="WP_236996677.1">
    <property type="nucleotide sequence ID" value="NZ_JAKKOR010000002.1"/>
</dbReference>
<dbReference type="InterPro" id="IPR001123">
    <property type="entry name" value="LeuE-type"/>
</dbReference>
<organism evidence="7 8">
    <name type="scientific">Gordonia liuliyuniae</name>
    <dbReference type="NCBI Taxonomy" id="2911517"/>
    <lineage>
        <taxon>Bacteria</taxon>
        <taxon>Bacillati</taxon>
        <taxon>Actinomycetota</taxon>
        <taxon>Actinomycetes</taxon>
        <taxon>Mycobacteriales</taxon>
        <taxon>Gordoniaceae</taxon>
        <taxon>Gordonia</taxon>
    </lineage>
</organism>
<accession>A0ABS9IPG0</accession>
<evidence type="ECO:0000256" key="1">
    <source>
        <dbReference type="ARBA" id="ARBA00004651"/>
    </source>
</evidence>
<feature type="transmembrane region" description="Helical" evidence="6">
    <location>
        <begin position="186"/>
        <end position="208"/>
    </location>
</feature>
<dbReference type="Proteomes" id="UP001200110">
    <property type="component" value="Unassembled WGS sequence"/>
</dbReference>
<proteinExistence type="predicted"/>
<feature type="transmembrane region" description="Helical" evidence="6">
    <location>
        <begin position="6"/>
        <end position="25"/>
    </location>
</feature>
<evidence type="ECO:0000256" key="6">
    <source>
        <dbReference type="SAM" id="Phobius"/>
    </source>
</evidence>
<sequence length="209" mass="21369">MSVTTTLLLAAFTGLFTGAGLIIAIGPQNVFVLRQGISGAHVAPVIAVCIVSDIVLITAGTVGLGTAVAAHPGIVTVAKVVGGAYLVVLGLAAARRAWRPTESSLTNDDAGRNRGMWAALGTALALTWLNPHTYLDTVLTLGSIANSHSDARWAFTVGACVASLVWFLALGLGARKVAPMFASVRAWRILDAVIALVMVGLGVGLVAMS</sequence>
<keyword evidence="4 6" id="KW-1133">Transmembrane helix</keyword>
<comment type="caution">
    <text evidence="7">The sequence shown here is derived from an EMBL/GenBank/DDBJ whole genome shotgun (WGS) entry which is preliminary data.</text>
</comment>
<feature type="transmembrane region" description="Helical" evidence="6">
    <location>
        <begin position="115"/>
        <end position="133"/>
    </location>
</feature>
<gene>
    <name evidence="7" type="ORF">L5G33_03020</name>
</gene>
<feature type="transmembrane region" description="Helical" evidence="6">
    <location>
        <begin position="153"/>
        <end position="174"/>
    </location>
</feature>
<evidence type="ECO:0000313" key="7">
    <source>
        <dbReference type="EMBL" id="MCF8587438.1"/>
    </source>
</evidence>
<feature type="transmembrane region" description="Helical" evidence="6">
    <location>
        <begin position="74"/>
        <end position="94"/>
    </location>
</feature>
<dbReference type="Pfam" id="PF01810">
    <property type="entry name" value="LysE"/>
    <property type="match status" value="1"/>
</dbReference>
<feature type="transmembrane region" description="Helical" evidence="6">
    <location>
        <begin position="45"/>
        <end position="68"/>
    </location>
</feature>
<evidence type="ECO:0000256" key="2">
    <source>
        <dbReference type="ARBA" id="ARBA00022475"/>
    </source>
</evidence>